<dbReference type="InterPro" id="IPR036396">
    <property type="entry name" value="Cyt_P450_sf"/>
</dbReference>
<organism evidence="3 4">
    <name type="scientific">Setomelanomma holmii</name>
    <dbReference type="NCBI Taxonomy" id="210430"/>
    <lineage>
        <taxon>Eukaryota</taxon>
        <taxon>Fungi</taxon>
        <taxon>Dikarya</taxon>
        <taxon>Ascomycota</taxon>
        <taxon>Pezizomycotina</taxon>
        <taxon>Dothideomycetes</taxon>
        <taxon>Pleosporomycetidae</taxon>
        <taxon>Pleosporales</taxon>
        <taxon>Pleosporineae</taxon>
        <taxon>Phaeosphaeriaceae</taxon>
        <taxon>Setomelanomma</taxon>
    </lineage>
</organism>
<feature type="binding site" description="axial binding residue" evidence="1">
    <location>
        <position position="447"/>
    </location>
    <ligand>
        <name>heme</name>
        <dbReference type="ChEBI" id="CHEBI:30413"/>
    </ligand>
    <ligandPart>
        <name>Fe</name>
        <dbReference type="ChEBI" id="CHEBI:18248"/>
    </ligandPart>
</feature>
<evidence type="ECO:0000256" key="2">
    <source>
        <dbReference type="SAM" id="Phobius"/>
    </source>
</evidence>
<dbReference type="Pfam" id="PF00067">
    <property type="entry name" value="p450"/>
    <property type="match status" value="1"/>
</dbReference>
<keyword evidence="1" id="KW-0479">Metal-binding</keyword>
<dbReference type="PANTHER" id="PTHR24305:SF199">
    <property type="entry name" value="P450, PUTATIVE (EUROFUNG)-RELATED"/>
    <property type="match status" value="1"/>
</dbReference>
<dbReference type="GO" id="GO:0016705">
    <property type="term" value="F:oxidoreductase activity, acting on paired donors, with incorporation or reduction of molecular oxygen"/>
    <property type="evidence" value="ECO:0007669"/>
    <property type="project" value="InterPro"/>
</dbReference>
<proteinExistence type="predicted"/>
<keyword evidence="2" id="KW-0472">Membrane</keyword>
<keyword evidence="2" id="KW-1133">Transmembrane helix</keyword>
<accession>A0A9P4H3W6</accession>
<dbReference type="PRINTS" id="PR00463">
    <property type="entry name" value="EP450I"/>
</dbReference>
<dbReference type="CDD" id="cd11058">
    <property type="entry name" value="CYP60B-like"/>
    <property type="match status" value="1"/>
</dbReference>
<evidence type="ECO:0000256" key="1">
    <source>
        <dbReference type="PIRSR" id="PIRSR602401-1"/>
    </source>
</evidence>
<reference evidence="3" key="1">
    <citation type="journal article" date="2020" name="Stud. Mycol.">
        <title>101 Dothideomycetes genomes: a test case for predicting lifestyles and emergence of pathogens.</title>
        <authorList>
            <person name="Haridas S."/>
            <person name="Albert R."/>
            <person name="Binder M."/>
            <person name="Bloem J."/>
            <person name="Labutti K."/>
            <person name="Salamov A."/>
            <person name="Andreopoulos B."/>
            <person name="Baker S."/>
            <person name="Barry K."/>
            <person name="Bills G."/>
            <person name="Bluhm B."/>
            <person name="Cannon C."/>
            <person name="Castanera R."/>
            <person name="Culley D."/>
            <person name="Daum C."/>
            <person name="Ezra D."/>
            <person name="Gonzalez J."/>
            <person name="Henrissat B."/>
            <person name="Kuo A."/>
            <person name="Liang C."/>
            <person name="Lipzen A."/>
            <person name="Lutzoni F."/>
            <person name="Magnuson J."/>
            <person name="Mondo S."/>
            <person name="Nolan M."/>
            <person name="Ohm R."/>
            <person name="Pangilinan J."/>
            <person name="Park H.-J."/>
            <person name="Ramirez L."/>
            <person name="Alfaro M."/>
            <person name="Sun H."/>
            <person name="Tritt A."/>
            <person name="Yoshinaga Y."/>
            <person name="Zwiers L.-H."/>
            <person name="Turgeon B."/>
            <person name="Goodwin S."/>
            <person name="Spatafora J."/>
            <person name="Crous P."/>
            <person name="Grigoriev I."/>
        </authorList>
    </citation>
    <scope>NUCLEOTIDE SEQUENCE</scope>
    <source>
        <strain evidence="3">CBS 110217</strain>
    </source>
</reference>
<keyword evidence="1" id="KW-0349">Heme</keyword>
<feature type="transmembrane region" description="Helical" evidence="2">
    <location>
        <begin position="12"/>
        <end position="32"/>
    </location>
</feature>
<keyword evidence="2" id="KW-0812">Transmembrane</keyword>
<dbReference type="Proteomes" id="UP000799777">
    <property type="component" value="Unassembled WGS sequence"/>
</dbReference>
<evidence type="ECO:0000313" key="4">
    <source>
        <dbReference type="Proteomes" id="UP000799777"/>
    </source>
</evidence>
<comment type="cofactor">
    <cofactor evidence="1">
        <name>heme</name>
        <dbReference type="ChEBI" id="CHEBI:30413"/>
    </cofactor>
</comment>
<dbReference type="PRINTS" id="PR00385">
    <property type="entry name" value="P450"/>
</dbReference>
<comment type="caution">
    <text evidence="3">The sequence shown here is derived from an EMBL/GenBank/DDBJ whole genome shotgun (WGS) entry which is preliminary data.</text>
</comment>
<dbReference type="AlphaFoldDB" id="A0A9P4H3W6"/>
<keyword evidence="4" id="KW-1185">Reference proteome</keyword>
<dbReference type="InterPro" id="IPR002401">
    <property type="entry name" value="Cyt_P450_E_grp-I"/>
</dbReference>
<sequence>MALLDGELDNFALKVLGTLLACILYPISYAIYNIYLHPLAKYPGSKIWTATRFRYVLSVWSGWLHTDVQDLHRRYGDIVRIAPDEISFAKPDAYNDIYSNAPGRPAFPKSKLWHGAAPGRPHSILNALDPRVHARFRKAMDPGFTEKALRQQEPVMQKHVALLIRRLNEIASQDSNGATVNIVQWFAFVAFDLVGDLGFGEPFGCLESGELHPWIAMIFNSLRAATHRASLRYYPSLSWVFGLTIPKSVMQQQMTHWKNAVDKINRRLNQEQERPDLISMIKRDDEGVKGLTLPELHATASILIVAGSETTVSVLSGTTNHLVKNPDKLAVLTKEIRSAFSRETDMSLSALKELPYLGAVVQEGLRLCNPTPVGAPRIVPPEGGSVVGEWLPANTFVNVHPLALSRSPKMFHDPEAFLPERWLGTDPVFAKDQHQAMQAFLVGPRSCIGRPLALAELRLILARLVWRFDLREADTVDGKLDWNSQRTFSVVERRPFDVRLQVRSGASPLDG</sequence>
<gene>
    <name evidence="3" type="ORF">EK21DRAFT_91976</name>
</gene>
<dbReference type="InterPro" id="IPR001128">
    <property type="entry name" value="Cyt_P450"/>
</dbReference>
<dbReference type="InterPro" id="IPR050121">
    <property type="entry name" value="Cytochrome_P450_monoxygenase"/>
</dbReference>
<dbReference type="GO" id="GO:0004497">
    <property type="term" value="F:monooxygenase activity"/>
    <property type="evidence" value="ECO:0007669"/>
    <property type="project" value="InterPro"/>
</dbReference>
<evidence type="ECO:0000313" key="3">
    <source>
        <dbReference type="EMBL" id="KAF2026974.1"/>
    </source>
</evidence>
<dbReference type="GO" id="GO:0005506">
    <property type="term" value="F:iron ion binding"/>
    <property type="evidence" value="ECO:0007669"/>
    <property type="project" value="InterPro"/>
</dbReference>
<dbReference type="SUPFAM" id="SSF48264">
    <property type="entry name" value="Cytochrome P450"/>
    <property type="match status" value="1"/>
</dbReference>
<protein>
    <submittedName>
        <fullName evidence="3">Cytochrome P450</fullName>
    </submittedName>
</protein>
<dbReference type="OrthoDB" id="1470350at2759"/>
<dbReference type="GO" id="GO:0020037">
    <property type="term" value="F:heme binding"/>
    <property type="evidence" value="ECO:0007669"/>
    <property type="project" value="InterPro"/>
</dbReference>
<keyword evidence="1" id="KW-0408">Iron</keyword>
<dbReference type="EMBL" id="ML978234">
    <property type="protein sequence ID" value="KAF2026974.1"/>
    <property type="molecule type" value="Genomic_DNA"/>
</dbReference>
<dbReference type="PANTHER" id="PTHR24305">
    <property type="entry name" value="CYTOCHROME P450"/>
    <property type="match status" value="1"/>
</dbReference>
<dbReference type="Gene3D" id="1.10.630.10">
    <property type="entry name" value="Cytochrome P450"/>
    <property type="match status" value="1"/>
</dbReference>
<name>A0A9P4H3W6_9PLEO</name>